<organism evidence="3">
    <name type="scientific">Schistocephalus solidus</name>
    <name type="common">Tapeworm</name>
    <dbReference type="NCBI Taxonomy" id="70667"/>
    <lineage>
        <taxon>Eukaryota</taxon>
        <taxon>Metazoa</taxon>
        <taxon>Spiralia</taxon>
        <taxon>Lophotrochozoa</taxon>
        <taxon>Platyhelminthes</taxon>
        <taxon>Cestoda</taxon>
        <taxon>Eucestoda</taxon>
        <taxon>Diphyllobothriidea</taxon>
        <taxon>Diphyllobothriidae</taxon>
        <taxon>Schistocephalus</taxon>
    </lineage>
</organism>
<accession>A0A183SFS5</accession>
<evidence type="ECO:0000313" key="3">
    <source>
        <dbReference type="WBParaSite" id="SSLN_0000317301-mRNA-1"/>
    </source>
</evidence>
<keyword evidence="2" id="KW-1185">Reference proteome</keyword>
<reference evidence="1 2" key="2">
    <citation type="submission" date="2018-11" db="EMBL/GenBank/DDBJ databases">
        <authorList>
            <consortium name="Pathogen Informatics"/>
        </authorList>
    </citation>
    <scope>NUCLEOTIDE SEQUENCE [LARGE SCALE GENOMIC DNA]</scope>
    <source>
        <strain evidence="1 2">NST_G2</strain>
    </source>
</reference>
<proteinExistence type="predicted"/>
<dbReference type="EMBL" id="UYSU01032419">
    <property type="protein sequence ID" value="VDL89458.1"/>
    <property type="molecule type" value="Genomic_DNA"/>
</dbReference>
<sequence>MCVLIRKISRLSALLLSFDDAPSDEQVELIELQASDVLLSKFNFCTTLIEFYRQLPHAQIPMFLARAKHLIAMFGSTYSCEQLFSQMKFCKNKLHSQLTDNRLNDILLLNSSSLEPDIVSVSKSMQYHVSH</sequence>
<protein>
    <submittedName>
        <fullName evidence="3">Dimer_Tnp_hAT domain-containing protein</fullName>
    </submittedName>
</protein>
<dbReference type="PANTHER" id="PTHR45913">
    <property type="entry name" value="EPM2A-INTERACTING PROTEIN 1"/>
    <property type="match status" value="1"/>
</dbReference>
<name>A0A183SFS5_SCHSO</name>
<dbReference type="Proteomes" id="UP000275846">
    <property type="component" value="Unassembled WGS sequence"/>
</dbReference>
<dbReference type="STRING" id="70667.A0A183SFS5"/>
<dbReference type="AlphaFoldDB" id="A0A183SFS5"/>
<reference evidence="3" key="1">
    <citation type="submission" date="2016-06" db="UniProtKB">
        <authorList>
            <consortium name="WormBaseParasite"/>
        </authorList>
    </citation>
    <scope>IDENTIFICATION</scope>
</reference>
<dbReference type="WBParaSite" id="SSLN_0000317301-mRNA-1">
    <property type="protein sequence ID" value="SSLN_0000317301-mRNA-1"/>
    <property type="gene ID" value="SSLN_0000317301"/>
</dbReference>
<dbReference type="OrthoDB" id="6283535at2759"/>
<gene>
    <name evidence="1" type="ORF">SSLN_LOCUS3073</name>
</gene>
<evidence type="ECO:0000313" key="2">
    <source>
        <dbReference type="Proteomes" id="UP000275846"/>
    </source>
</evidence>
<evidence type="ECO:0000313" key="1">
    <source>
        <dbReference type="EMBL" id="VDL89458.1"/>
    </source>
</evidence>
<dbReference type="PANTHER" id="PTHR45913:SF5">
    <property type="entry name" value="GENERAL TRANSCRIPTION FACTOR II-I REPEAT DOMAIN-CONTAINING PROTEIN 2A-LIKE PROTEIN"/>
    <property type="match status" value="1"/>
</dbReference>